<dbReference type="GO" id="GO:0005524">
    <property type="term" value="F:ATP binding"/>
    <property type="evidence" value="ECO:0007669"/>
    <property type="project" value="UniProtKB-UniRule"/>
</dbReference>
<keyword evidence="3 4" id="KW-0961">Cell wall biogenesis/degradation</keyword>
<keyword evidence="3 7" id="KW-0436">Ligase</keyword>
<comment type="cofactor">
    <cofactor evidence="3">
        <name>Mg(2+)</name>
        <dbReference type="ChEBI" id="CHEBI:18420"/>
    </cofactor>
</comment>
<evidence type="ECO:0000313" key="8">
    <source>
        <dbReference type="Proteomes" id="UP000051256"/>
    </source>
</evidence>
<dbReference type="GO" id="GO:0000287">
    <property type="term" value="F:magnesium ion binding"/>
    <property type="evidence" value="ECO:0007669"/>
    <property type="project" value="UniProtKB-UniRule"/>
</dbReference>
<dbReference type="Pfam" id="PF08245">
    <property type="entry name" value="Mur_ligase_M"/>
    <property type="match status" value="1"/>
</dbReference>
<dbReference type="InterPro" id="IPR036565">
    <property type="entry name" value="Mur-like_cat_sf"/>
</dbReference>
<dbReference type="SUPFAM" id="SSF53244">
    <property type="entry name" value="MurD-like peptide ligases, peptide-binding domain"/>
    <property type="match status" value="1"/>
</dbReference>
<gene>
    <name evidence="3" type="primary">murE</name>
    <name evidence="7" type="ORF">FC56_GL000696</name>
</gene>
<feature type="binding site" evidence="3">
    <location>
        <position position="191"/>
    </location>
    <ligand>
        <name>UDP-N-acetyl-alpha-D-muramoyl-L-alanyl-D-glutamate</name>
        <dbReference type="ChEBI" id="CHEBI:83900"/>
    </ligand>
</feature>
<comment type="pathway">
    <text evidence="1 3 4">Cell wall biogenesis; peptidoglycan biosynthesis.</text>
</comment>
<dbReference type="UniPathway" id="UPA00219"/>
<feature type="binding site" evidence="3">
    <location>
        <position position="43"/>
    </location>
    <ligand>
        <name>UDP-N-acetyl-alpha-D-muramoyl-L-alanyl-D-glutamate</name>
        <dbReference type="ChEBI" id="CHEBI:83900"/>
    </ligand>
</feature>
<dbReference type="Gene3D" id="3.40.1190.10">
    <property type="entry name" value="Mur-like, catalytic domain"/>
    <property type="match status" value="1"/>
</dbReference>
<evidence type="ECO:0000256" key="2">
    <source>
        <dbReference type="ARBA" id="ARBA00005898"/>
    </source>
</evidence>
<dbReference type="Proteomes" id="UP000051256">
    <property type="component" value="Unassembled WGS sequence"/>
</dbReference>
<evidence type="ECO:0000259" key="6">
    <source>
        <dbReference type="Pfam" id="PF08245"/>
    </source>
</evidence>
<protein>
    <recommendedName>
        <fullName evidence="3">UDP-N-acetylmuramyl-tripeptide synthetase</fullName>
        <ecNumber evidence="3">6.3.2.-</ecNumber>
    </recommendedName>
    <alternativeName>
        <fullName evidence="3">UDP-MurNAc-tripeptide synthetase</fullName>
    </alternativeName>
</protein>
<evidence type="ECO:0000256" key="1">
    <source>
        <dbReference type="ARBA" id="ARBA00004752"/>
    </source>
</evidence>
<comment type="PTM">
    <text evidence="3">Carboxylation is probably crucial for Mg(2+) binding and, consequently, for the gamma-phosphate positioning of ATP.</text>
</comment>
<dbReference type="GO" id="GO:0051301">
    <property type="term" value="P:cell division"/>
    <property type="evidence" value="ECO:0007669"/>
    <property type="project" value="UniProtKB-KW"/>
</dbReference>
<dbReference type="AlphaFoldDB" id="A0A0R2CR08"/>
<comment type="caution">
    <text evidence="7">The sequence shown here is derived from an EMBL/GenBank/DDBJ whole genome shotgun (WGS) entry which is preliminary data.</text>
</comment>
<evidence type="ECO:0000259" key="5">
    <source>
        <dbReference type="Pfam" id="PF02875"/>
    </source>
</evidence>
<dbReference type="GO" id="GO:0005737">
    <property type="term" value="C:cytoplasm"/>
    <property type="evidence" value="ECO:0007669"/>
    <property type="project" value="UniProtKB-SubCell"/>
</dbReference>
<dbReference type="HAMAP" id="MF_00208">
    <property type="entry name" value="MurE"/>
    <property type="match status" value="1"/>
</dbReference>
<accession>A0A0R2CR08</accession>
<keyword evidence="3" id="KW-0460">Magnesium</keyword>
<keyword evidence="8" id="KW-1185">Reference proteome</keyword>
<dbReference type="InterPro" id="IPR004101">
    <property type="entry name" value="Mur_ligase_C"/>
</dbReference>
<dbReference type="Gene3D" id="3.90.190.20">
    <property type="entry name" value="Mur ligase, C-terminal domain"/>
    <property type="match status" value="1"/>
</dbReference>
<dbReference type="EC" id="6.3.2.-" evidence="3"/>
<dbReference type="Pfam" id="PF02875">
    <property type="entry name" value="Mur_ligase_C"/>
    <property type="match status" value="1"/>
</dbReference>
<dbReference type="SUPFAM" id="SSF63418">
    <property type="entry name" value="MurE/MurF N-terminal domain"/>
    <property type="match status" value="1"/>
</dbReference>
<dbReference type="STRING" id="1423802.FC56_GL000696"/>
<proteinExistence type="inferred from homology"/>
<keyword evidence="3" id="KW-0547">Nucleotide-binding</keyword>
<dbReference type="GO" id="GO:0016881">
    <property type="term" value="F:acid-amino acid ligase activity"/>
    <property type="evidence" value="ECO:0007669"/>
    <property type="project" value="UniProtKB-UniRule"/>
</dbReference>
<name>A0A0R2CR08_9LACO</name>
<dbReference type="InterPro" id="IPR035911">
    <property type="entry name" value="MurE/MurF_N"/>
</dbReference>
<dbReference type="GO" id="GO:0008360">
    <property type="term" value="P:regulation of cell shape"/>
    <property type="evidence" value="ECO:0007669"/>
    <property type="project" value="UniProtKB-KW"/>
</dbReference>
<reference evidence="7 8" key="1">
    <citation type="journal article" date="2015" name="Genome Announc.">
        <title>Expanding the biotechnology potential of lactobacilli through comparative genomics of 213 strains and associated genera.</title>
        <authorList>
            <person name="Sun Z."/>
            <person name="Harris H.M."/>
            <person name="McCann A."/>
            <person name="Guo C."/>
            <person name="Argimon S."/>
            <person name="Zhang W."/>
            <person name="Yang X."/>
            <person name="Jeffery I.B."/>
            <person name="Cooney J.C."/>
            <person name="Kagawa T.F."/>
            <person name="Liu W."/>
            <person name="Song Y."/>
            <person name="Salvetti E."/>
            <person name="Wrobel A."/>
            <person name="Rasinkangas P."/>
            <person name="Parkhill J."/>
            <person name="Rea M.C."/>
            <person name="O'Sullivan O."/>
            <person name="Ritari J."/>
            <person name="Douillard F.P."/>
            <person name="Paul Ross R."/>
            <person name="Yang R."/>
            <person name="Briner A.E."/>
            <person name="Felis G.E."/>
            <person name="de Vos W.M."/>
            <person name="Barrangou R."/>
            <person name="Klaenhammer T.R."/>
            <person name="Caufield P.W."/>
            <person name="Cui Y."/>
            <person name="Zhang H."/>
            <person name="O'Toole P.W."/>
        </authorList>
    </citation>
    <scope>NUCLEOTIDE SEQUENCE [LARGE SCALE GENOMIC DNA]</scope>
    <source>
        <strain evidence="7 8">DSM 24302</strain>
    </source>
</reference>
<keyword evidence="3 4" id="KW-0573">Peptidoglycan synthesis</keyword>
<dbReference type="PANTHER" id="PTHR23135:SF4">
    <property type="entry name" value="UDP-N-ACETYLMURAMOYL-L-ALANYL-D-GLUTAMATE--2,6-DIAMINOPIMELATE LIGASE MURE HOMOLOG, CHLOROPLASTIC"/>
    <property type="match status" value="1"/>
</dbReference>
<dbReference type="PANTHER" id="PTHR23135">
    <property type="entry name" value="MUR LIGASE FAMILY MEMBER"/>
    <property type="match status" value="1"/>
</dbReference>
<comment type="similarity">
    <text evidence="2 3">Belongs to the MurCDEF family. MurE subfamily.</text>
</comment>
<feature type="binding site" evidence="3">
    <location>
        <position position="199"/>
    </location>
    <ligand>
        <name>UDP-N-acetyl-alpha-D-muramoyl-L-alanyl-D-glutamate</name>
        <dbReference type="ChEBI" id="CHEBI:83900"/>
    </ligand>
</feature>
<keyword evidence="3 4" id="KW-0132">Cell division</keyword>
<evidence type="ECO:0000256" key="4">
    <source>
        <dbReference type="RuleBase" id="RU004135"/>
    </source>
</evidence>
<comment type="function">
    <text evidence="3">Catalyzes the addition of an amino acid to the nucleotide precursor UDP-N-acetylmuramoyl-L-alanyl-D-glutamate (UMAG) in the biosynthesis of bacterial cell-wall peptidoglycan.</text>
</comment>
<dbReference type="InterPro" id="IPR013221">
    <property type="entry name" value="Mur_ligase_cen"/>
</dbReference>
<evidence type="ECO:0000256" key="3">
    <source>
        <dbReference type="HAMAP-Rule" id="MF_00208"/>
    </source>
</evidence>
<keyword evidence="3 4" id="KW-0133">Cell shape</keyword>
<dbReference type="GO" id="GO:0009252">
    <property type="term" value="P:peptidoglycan biosynthetic process"/>
    <property type="evidence" value="ECO:0007669"/>
    <property type="project" value="UniProtKB-UniRule"/>
</dbReference>
<feature type="modified residue" description="N6-carboxylysine" evidence="3">
    <location>
        <position position="233"/>
    </location>
</feature>
<dbReference type="Gene3D" id="3.40.1390.10">
    <property type="entry name" value="MurE/MurF, N-terminal domain"/>
    <property type="match status" value="1"/>
</dbReference>
<comment type="caution">
    <text evidence="3">Lacks conserved residue(s) required for the propagation of feature annotation.</text>
</comment>
<dbReference type="SUPFAM" id="SSF53623">
    <property type="entry name" value="MurD-like peptide ligases, catalytic domain"/>
    <property type="match status" value="1"/>
</dbReference>
<feature type="binding site" evidence="3">
    <location>
        <begin position="164"/>
        <end position="165"/>
    </location>
    <ligand>
        <name>UDP-N-acetyl-alpha-D-muramoyl-L-alanyl-D-glutamate</name>
        <dbReference type="ChEBI" id="CHEBI:83900"/>
    </ligand>
</feature>
<feature type="domain" description="Mur ligase C-terminal" evidence="5">
    <location>
        <begin position="359"/>
        <end position="487"/>
    </location>
</feature>
<feature type="binding site" evidence="3">
    <location>
        <begin position="118"/>
        <end position="124"/>
    </location>
    <ligand>
        <name>ATP</name>
        <dbReference type="ChEBI" id="CHEBI:30616"/>
    </ligand>
</feature>
<comment type="subcellular location">
    <subcellularLocation>
        <location evidence="3 4">Cytoplasm</location>
    </subcellularLocation>
</comment>
<keyword evidence="3" id="KW-0067">ATP-binding</keyword>
<keyword evidence="3 4" id="KW-0131">Cell cycle</keyword>
<organism evidence="7 8">
    <name type="scientific">Lentilactobacillus senioris DSM 24302 = JCM 17472</name>
    <dbReference type="NCBI Taxonomy" id="1423802"/>
    <lineage>
        <taxon>Bacteria</taxon>
        <taxon>Bacillati</taxon>
        <taxon>Bacillota</taxon>
        <taxon>Bacilli</taxon>
        <taxon>Lactobacillales</taxon>
        <taxon>Lactobacillaceae</taxon>
        <taxon>Lentilactobacillus</taxon>
    </lineage>
</organism>
<dbReference type="InterPro" id="IPR005761">
    <property type="entry name" value="UDP-N-AcMur-Glu-dNH2Pim_ligase"/>
</dbReference>
<feature type="domain" description="Mur ligase central" evidence="6">
    <location>
        <begin position="117"/>
        <end position="336"/>
    </location>
</feature>
<sequence length="515" mass="56753">MVDRMPQINVGKILTLLKEHNLLVTSDLSANLGADFTQVTYDSRQVTEQTLFFCKGNFKVEFLESAQAKGAQAYVSEQRYETNLPAIIVTNIQQAMAVLGAAFYDFPQNKLNIIAYTGTKGKTTAAYFTNSIMQQRFTGQTALFSTINTVVGNKMDDTFKSSLTTPESLDLFKNMDRAVNNEMQQLVMEVSSQAYKKDRVYNLKYDIGVFLNISPDHLGKNEHPTFADYLHCKEQLLVNSKVCVINAETQHLRDIYGAAKATSQPEDIYLFARKGAEITDNIPVDVEFEAISDTLTDNVISVSAVSEKAKQLNLTGQYELSLPGDFNEVDATAAIITSALSGLSQDDIRMGLQSTVVPGRMETYETNNHGTVYVDYAHNYASFHSLLGYLKSQAPNGRIIVVTGSTGDKGEDRRYGIGKAIGESADVALLTVDDPGTEDPAEIARTIADNIQNTAVKHEYVADRKTAVEQAIKMSTPDDLVVIAGKGHDPYQKINNQDVPYESDSVIVKQFVKGM</sequence>
<keyword evidence="3" id="KW-0963">Cytoplasm</keyword>
<dbReference type="InterPro" id="IPR036615">
    <property type="entry name" value="Mur_ligase_C_dom_sf"/>
</dbReference>
<dbReference type="NCBIfam" id="TIGR01085">
    <property type="entry name" value="murE"/>
    <property type="match status" value="1"/>
</dbReference>
<dbReference type="NCBIfam" id="NF001130">
    <property type="entry name" value="PRK00139.2-4"/>
    <property type="match status" value="1"/>
</dbReference>
<evidence type="ECO:0000313" key="7">
    <source>
        <dbReference type="EMBL" id="KRM93975.1"/>
    </source>
</evidence>
<dbReference type="PATRIC" id="fig|1423802.4.peg.707"/>
<dbReference type="EMBL" id="AYZR01000008">
    <property type="protein sequence ID" value="KRM93975.1"/>
    <property type="molecule type" value="Genomic_DNA"/>
</dbReference>
<dbReference type="GO" id="GO:0071555">
    <property type="term" value="P:cell wall organization"/>
    <property type="evidence" value="ECO:0007669"/>
    <property type="project" value="UniProtKB-KW"/>
</dbReference>